<dbReference type="RefSeq" id="WP_064031774.1">
    <property type="nucleotide sequence ID" value="NZ_LUUK01000233.1"/>
</dbReference>
<keyword evidence="2" id="KW-1185">Reference proteome</keyword>
<protein>
    <recommendedName>
        <fullName evidence="3">Type II toxin-antitoxin system HicA family toxin</fullName>
    </recommendedName>
</protein>
<name>A0A177N2B3_9GAMM</name>
<dbReference type="Proteomes" id="UP000077628">
    <property type="component" value="Unassembled WGS sequence"/>
</dbReference>
<sequence length="92" mass="10408">MSHHANVLRAIFHDPISANIHWREVESLLHHLGATIESGHGAKFRVVLNQFEGFLHHPHHGGVFAKQDVKHVRELLERAGVTPSSYDEQHGK</sequence>
<reference evidence="2" key="1">
    <citation type="submission" date="2016-03" db="EMBL/GenBank/DDBJ databases">
        <authorList>
            <person name="Heylen K."/>
            <person name="De Vos P."/>
            <person name="Vekeman B."/>
        </authorList>
    </citation>
    <scope>NUCLEOTIDE SEQUENCE [LARGE SCALE GENOMIC DNA]</scope>
    <source>
        <strain evidence="2">R-45383</strain>
    </source>
</reference>
<evidence type="ECO:0000313" key="1">
    <source>
        <dbReference type="EMBL" id="OAI11309.1"/>
    </source>
</evidence>
<evidence type="ECO:0000313" key="2">
    <source>
        <dbReference type="Proteomes" id="UP000077628"/>
    </source>
</evidence>
<gene>
    <name evidence="1" type="ORF">A1355_16140</name>
</gene>
<dbReference type="AlphaFoldDB" id="A0A177N2B3"/>
<dbReference type="OrthoDB" id="73001at2"/>
<dbReference type="EMBL" id="LUUK01000233">
    <property type="protein sequence ID" value="OAI11309.1"/>
    <property type="molecule type" value="Genomic_DNA"/>
</dbReference>
<proteinExistence type="predicted"/>
<accession>A0A177N2B3</accession>
<evidence type="ECO:0008006" key="3">
    <source>
        <dbReference type="Google" id="ProtNLM"/>
    </source>
</evidence>
<organism evidence="1 2">
    <name type="scientific">Methylomonas koyamae</name>
    <dbReference type="NCBI Taxonomy" id="702114"/>
    <lineage>
        <taxon>Bacteria</taxon>
        <taxon>Pseudomonadati</taxon>
        <taxon>Pseudomonadota</taxon>
        <taxon>Gammaproteobacteria</taxon>
        <taxon>Methylococcales</taxon>
        <taxon>Methylococcaceae</taxon>
        <taxon>Methylomonas</taxon>
    </lineage>
</organism>
<comment type="caution">
    <text evidence="1">The sequence shown here is derived from an EMBL/GenBank/DDBJ whole genome shotgun (WGS) entry which is preliminary data.</text>
</comment>
<dbReference type="STRING" id="702114.A1355_16140"/>